<feature type="compositionally biased region" description="Low complexity" evidence="17">
    <location>
        <begin position="480"/>
        <end position="490"/>
    </location>
</feature>
<dbReference type="CDD" id="cd19842">
    <property type="entry name" value="Bbox1_TRIM25-like_C-IV"/>
    <property type="match status" value="1"/>
</dbReference>
<dbReference type="GO" id="GO:0008270">
    <property type="term" value="F:zinc ion binding"/>
    <property type="evidence" value="ECO:0007669"/>
    <property type="project" value="UniProtKB-KW"/>
</dbReference>
<evidence type="ECO:0000256" key="14">
    <source>
        <dbReference type="ARBA" id="ARBA00041206"/>
    </source>
</evidence>
<gene>
    <name evidence="21" type="ORF">KIL84_004791</name>
</gene>
<dbReference type="InterPro" id="IPR001841">
    <property type="entry name" value="Znf_RING"/>
</dbReference>
<dbReference type="SMART" id="SM00589">
    <property type="entry name" value="PRY"/>
    <property type="match status" value="2"/>
</dbReference>
<name>A0A9D4B7S9_9SAUR</name>
<dbReference type="InterPro" id="IPR013320">
    <property type="entry name" value="ConA-like_dom_sf"/>
</dbReference>
<dbReference type="InterPro" id="IPR006574">
    <property type="entry name" value="PRY"/>
</dbReference>
<dbReference type="PROSITE" id="PS00518">
    <property type="entry name" value="ZF_RING_1"/>
    <property type="match status" value="1"/>
</dbReference>
<dbReference type="InterPro" id="IPR003879">
    <property type="entry name" value="Butyrophylin_SPRY"/>
</dbReference>
<dbReference type="FunFam" id="3.90.280.10:FF:000002">
    <property type="entry name" value="39S ribosomal protein L38, mitochondrial"/>
    <property type="match status" value="1"/>
</dbReference>
<dbReference type="InterPro" id="IPR003877">
    <property type="entry name" value="SPRY_dom"/>
</dbReference>
<dbReference type="InterPro" id="IPR036610">
    <property type="entry name" value="PEBP-like_sf"/>
</dbReference>
<dbReference type="PROSITE" id="PS50188">
    <property type="entry name" value="B302_SPRY"/>
    <property type="match status" value="2"/>
</dbReference>
<dbReference type="Pfam" id="PF00643">
    <property type="entry name" value="zf-B_box"/>
    <property type="match status" value="1"/>
</dbReference>
<dbReference type="SUPFAM" id="SSF49777">
    <property type="entry name" value="PEBP-like"/>
    <property type="match status" value="1"/>
</dbReference>
<reference evidence="21" key="1">
    <citation type="submission" date="2021-09" db="EMBL/GenBank/DDBJ databases">
        <title>The genome of Mauremys mutica provides insights into the evolution of semi-aquatic lifestyle.</title>
        <authorList>
            <person name="Gong S."/>
            <person name="Gao Y."/>
        </authorList>
    </citation>
    <scope>NUCLEOTIDE SEQUENCE</scope>
    <source>
        <strain evidence="21">MM-2020</strain>
        <tissue evidence="21">Muscle</tissue>
    </source>
</reference>
<dbReference type="SUPFAM" id="SSF57850">
    <property type="entry name" value="RING/U-box"/>
    <property type="match status" value="1"/>
</dbReference>
<dbReference type="InterPro" id="IPR000315">
    <property type="entry name" value="Znf_B-box"/>
</dbReference>
<evidence type="ECO:0000256" key="2">
    <source>
        <dbReference type="ARBA" id="ARBA00022588"/>
    </source>
</evidence>
<evidence type="ECO:0000256" key="9">
    <source>
        <dbReference type="ARBA" id="ARBA00023054"/>
    </source>
</evidence>
<keyword evidence="10" id="KW-0496">Mitochondrion</keyword>
<dbReference type="SMART" id="SM00336">
    <property type="entry name" value="BBOX"/>
    <property type="match status" value="3"/>
</dbReference>
<comment type="caution">
    <text evidence="21">The sequence shown here is derived from an EMBL/GenBank/DDBJ whole genome shotgun (WGS) entry which is preliminary data.</text>
</comment>
<evidence type="ECO:0000256" key="4">
    <source>
        <dbReference type="ARBA" id="ARBA00022771"/>
    </source>
</evidence>
<dbReference type="InterPro" id="IPR043136">
    <property type="entry name" value="B30.2/SPRY_sf"/>
</dbReference>
<keyword evidence="7" id="KW-0809">Transit peptide</keyword>
<feature type="domain" description="B30.2/SPRY" evidence="20">
    <location>
        <begin position="1401"/>
        <end position="1618"/>
    </location>
</feature>
<evidence type="ECO:0000256" key="16">
    <source>
        <dbReference type="SAM" id="Coils"/>
    </source>
</evidence>
<evidence type="ECO:0000256" key="13">
    <source>
        <dbReference type="ARBA" id="ARBA00039444"/>
    </source>
</evidence>
<dbReference type="InterPro" id="IPR013083">
    <property type="entry name" value="Znf_RING/FYVE/PHD"/>
</dbReference>
<evidence type="ECO:0000256" key="11">
    <source>
        <dbReference type="ARBA" id="ARBA00023274"/>
    </source>
</evidence>
<dbReference type="PRINTS" id="PR01407">
    <property type="entry name" value="BUTYPHLNCDUF"/>
</dbReference>
<sequence>MAAPILSAALYGTRAGRAFGTAAALCKRAAPLGPMPNEDIDVSNLETLEKYRCFARYFKVAEKESKKTPWWQTYRKHVTPEQDEEAKIDIGLPYYRPSRAKQLKERKEILKQNRLSVEMERASRLKTLVIPLDEVKAEWEKTNGLLHKQRVAEHYGIYRDMFNEATFIPRVVLRIEYNLDDEHVMPVYHGNFVTPTEASSSPEVIYEADEGSLWTLLLTNLDGHLRDADSEYIHWLVTNIPGNNVDSGTEICHYFPPFPAKGTGYHRFVFLLFKQDRPIDFTEDVRPTPCHSLKMRTFKTFDFYKKHQNDMTPAGLAFFQCQWDDSVTHVFHNHLNMKEPVFEFVRPPVYHPPQKKFPHLQPLRYLDRYRDSHEPTSISANTDPGRRRTGGLCPRRCHWFCKRQNSGWGWSQSPLDVRFSSPVVHLRLRIGCLSPLPNLELSSHSEPLQAELFSPSSNPNILGGGSRKRLAGQVPPSPPLSNGDSSSGTSLLSAALGQRQVTRAPGYAPSHLQAPQAREGGVKNLRRSRAEMRLGTQGKRFAKRLELRKNVALCSVVELVRSGEVQASSTERKTPTNGRRCCSRHGRPLELYCQEDKMCICCVCTVKECRDHHRVLFEEERKRKEVLLEESLVKTQEETVKTEEEIHKLEEQTGTIKDSSERLKSGILQKFAHLMKELEECQRGAVDKIEQEQATALGQVEENWSQLQDHLAMLTQHQQKAQELLTCVDDMKFLEEFLLLPSPGSLGVLPAVEFNVASTVDSTAKILTEVSRLLLEDLPNSLNPKAADAEPKESTKPKALAEMKAGPSLPECELRVELLKDHRNLTFDPDTANRYLQLSNQNQKAKHTHTPDGLCQDHADRFELWQVLCSQSYSQGRHYWEVRISSHSVILGVTYKKIQRKKRAGRSFSIGLDGLSWGLQIREDCYLAWHEGRSHKIQAPLYKCLGVSLDYGTGILSFYGIGDEMRLLHSFHCVFTEPLYPVFWLCEGRASRALAGSSMESGSAGGSLPSPLDSPFGCPICLDTLKDPVTIPCGHNFCLGCLGAHRHRPGAGAGGGQGAPRCPLCQEPFPADLQLRKNHTLCELLQLRQPPPGARSPMAPPAPPEPGEPGGAPPRQEEGVLCDVCPEGERATAAQSCLVCLASFCPPHLQPHLRSPAFQGHRLVPPLRRIEDSLCKLHLRPLESFCRTDQACICQLCQGQQHRSHEVVAVEVEREHKEAQRPKILSCVEDQLDELGVTVAQTRKTVELIKSAALKEKEKVSRLFDEASRALVTFRKEVTGFIEDGERSMLLEAEEDLRQKEERRARLAQCRQNLERVPSTDTIYFLQEFQALKIAAEEKSSLCPSFQKELSFTKSSQAVCAVKELLVTACKNQWDQLLGKGYEESGFHGMQEAVAEPQPSEKSNNPACLETRDYFLKFAFIIDLDSDTADKFLQLFGTKGAKRVLNPIGYPESPTRFINCEQVLGENLMNRGNYYWEVEIIDGWVSIGVIAEDFNPRESYDRGRLGRNEKSCCLQWNGQNYVAWFGGFESVIQQPFFHTIGVYLEYSEKALTFYGVRDAKMTCLQQLKVARFKKGHFDPFQNKINHQFSSLFAYNLKPAFFLESVDAHMQIGPLKKDCVSVLKRR</sequence>
<evidence type="ECO:0000256" key="12">
    <source>
        <dbReference type="ARBA" id="ARBA00038016"/>
    </source>
</evidence>
<evidence type="ECO:0000256" key="1">
    <source>
        <dbReference type="ARBA" id="ARBA00004173"/>
    </source>
</evidence>
<evidence type="ECO:0000259" key="20">
    <source>
        <dbReference type="PROSITE" id="PS50188"/>
    </source>
</evidence>
<dbReference type="CDD" id="cd19835">
    <property type="entry name" value="Bbox2_TRIM65_C-IV"/>
    <property type="match status" value="1"/>
</dbReference>
<keyword evidence="8" id="KW-0689">Ribosomal protein</keyword>
<dbReference type="InterPro" id="IPR008914">
    <property type="entry name" value="PEBP"/>
</dbReference>
<dbReference type="Gene3D" id="2.60.120.920">
    <property type="match status" value="2"/>
</dbReference>
<dbReference type="InterPro" id="IPR035810">
    <property type="entry name" value="PEBP_euk"/>
</dbReference>
<dbReference type="PANTHER" id="PTHR25465">
    <property type="entry name" value="B-BOX DOMAIN CONTAINING"/>
    <property type="match status" value="1"/>
</dbReference>
<evidence type="ECO:0000259" key="19">
    <source>
        <dbReference type="PROSITE" id="PS50119"/>
    </source>
</evidence>
<dbReference type="GO" id="GO:0005743">
    <property type="term" value="C:mitochondrial inner membrane"/>
    <property type="evidence" value="ECO:0007669"/>
    <property type="project" value="UniProtKB-ARBA"/>
</dbReference>
<dbReference type="PANTHER" id="PTHR25465:SF59">
    <property type="entry name" value="TRIPARTITE MOTIF-CONTAINING PROTEIN 47"/>
    <property type="match status" value="1"/>
</dbReference>
<dbReference type="PROSITE" id="PS50119">
    <property type="entry name" value="ZF_BBOX"/>
    <property type="match status" value="2"/>
</dbReference>
<feature type="domain" description="B box-type" evidence="19">
    <location>
        <begin position="577"/>
        <end position="613"/>
    </location>
</feature>
<evidence type="ECO:0000256" key="17">
    <source>
        <dbReference type="SAM" id="MobiDB-lite"/>
    </source>
</evidence>
<evidence type="ECO:0000313" key="21">
    <source>
        <dbReference type="EMBL" id="KAH1183299.1"/>
    </source>
</evidence>
<dbReference type="InterPro" id="IPR001870">
    <property type="entry name" value="B30.2/SPRY"/>
</dbReference>
<feature type="region of interest" description="Disordered" evidence="17">
    <location>
        <begin position="450"/>
        <end position="490"/>
    </location>
</feature>
<comment type="subcellular location">
    <subcellularLocation>
        <location evidence="1">Mitochondrion</location>
    </subcellularLocation>
</comment>
<comment type="similarity">
    <text evidence="12">Belongs to the phosphatidylethanolamine-binding protein family. Mitochondrion-specific ribosomal protein mL38 subfamily.</text>
</comment>
<feature type="domain" description="RING-type" evidence="18">
    <location>
        <begin position="1018"/>
        <end position="1066"/>
    </location>
</feature>
<dbReference type="Pfam" id="PF01161">
    <property type="entry name" value="PBP"/>
    <property type="match status" value="1"/>
</dbReference>
<dbReference type="Gene3D" id="3.30.160.60">
    <property type="entry name" value="Classic Zinc Finger"/>
    <property type="match status" value="2"/>
</dbReference>
<dbReference type="InterPro" id="IPR058030">
    <property type="entry name" value="TRIM8/14/16/25/29/45/65_CC"/>
</dbReference>
<dbReference type="PROSITE" id="PS50089">
    <property type="entry name" value="ZF_RING_2"/>
    <property type="match status" value="1"/>
</dbReference>
<dbReference type="Gene3D" id="3.90.280.10">
    <property type="entry name" value="PEBP-like"/>
    <property type="match status" value="1"/>
</dbReference>
<dbReference type="GO" id="GO:1990904">
    <property type="term" value="C:ribonucleoprotein complex"/>
    <property type="evidence" value="ECO:0007669"/>
    <property type="project" value="UniProtKB-KW"/>
</dbReference>
<dbReference type="InterPro" id="IPR017907">
    <property type="entry name" value="Znf_RING_CS"/>
</dbReference>
<evidence type="ECO:0000256" key="7">
    <source>
        <dbReference type="ARBA" id="ARBA00022946"/>
    </source>
</evidence>
<dbReference type="SMART" id="SM00449">
    <property type="entry name" value="SPRY"/>
    <property type="match status" value="2"/>
</dbReference>
<evidence type="ECO:0000256" key="3">
    <source>
        <dbReference type="ARBA" id="ARBA00022723"/>
    </source>
</evidence>
<evidence type="ECO:0000259" key="18">
    <source>
        <dbReference type="PROSITE" id="PS50089"/>
    </source>
</evidence>
<dbReference type="Pfam" id="PF25600">
    <property type="entry name" value="TRIM_CC"/>
    <property type="match status" value="2"/>
</dbReference>
<protein>
    <recommendedName>
        <fullName evidence="13">Large ribosomal subunit protein mL38</fullName>
    </recommendedName>
    <alternativeName>
        <fullName evidence="14">39S ribosomal protein L38, mitochondrial</fullName>
    </alternativeName>
</protein>
<dbReference type="SMART" id="SM00184">
    <property type="entry name" value="RING"/>
    <property type="match status" value="1"/>
</dbReference>
<dbReference type="Proteomes" id="UP000827986">
    <property type="component" value="Unassembled WGS sequence"/>
</dbReference>
<keyword evidence="2" id="KW-0399">Innate immunity</keyword>
<evidence type="ECO:0000256" key="8">
    <source>
        <dbReference type="ARBA" id="ARBA00022980"/>
    </source>
</evidence>
<keyword evidence="22" id="KW-1185">Reference proteome</keyword>
<dbReference type="GO" id="GO:0045087">
    <property type="term" value="P:innate immune response"/>
    <property type="evidence" value="ECO:0007669"/>
    <property type="project" value="UniProtKB-KW"/>
</dbReference>
<feature type="region of interest" description="Disordered" evidence="17">
    <location>
        <begin position="1088"/>
        <end position="1115"/>
    </location>
</feature>
<dbReference type="Gene3D" id="4.10.830.40">
    <property type="match status" value="1"/>
</dbReference>
<dbReference type="Pfam" id="PF00622">
    <property type="entry name" value="SPRY"/>
    <property type="match status" value="2"/>
</dbReference>
<keyword evidence="6" id="KW-0391">Immunity</keyword>
<dbReference type="EMBL" id="JAHDVG010000466">
    <property type="protein sequence ID" value="KAH1183299.1"/>
    <property type="molecule type" value="Genomic_DNA"/>
</dbReference>
<feature type="coiled-coil region" evidence="16">
    <location>
        <begin position="1290"/>
        <end position="1317"/>
    </location>
</feature>
<dbReference type="Pfam" id="PF13765">
    <property type="entry name" value="PRY"/>
    <property type="match status" value="1"/>
</dbReference>
<feature type="region of interest" description="Disordered" evidence="17">
    <location>
        <begin position="506"/>
        <end position="533"/>
    </location>
</feature>
<dbReference type="SUPFAM" id="SSF49899">
    <property type="entry name" value="Concanavalin A-like lectins/glucanases"/>
    <property type="match status" value="2"/>
</dbReference>
<feature type="compositionally biased region" description="Pro residues" evidence="17">
    <location>
        <begin position="1089"/>
        <end position="1107"/>
    </location>
</feature>
<accession>A0A9D4B7S9</accession>
<dbReference type="CDD" id="cd19769">
    <property type="entry name" value="Bbox2_TRIM16-like"/>
    <property type="match status" value="1"/>
</dbReference>
<evidence type="ECO:0000256" key="15">
    <source>
        <dbReference type="PROSITE-ProRule" id="PRU00024"/>
    </source>
</evidence>
<evidence type="ECO:0000256" key="5">
    <source>
        <dbReference type="ARBA" id="ARBA00022833"/>
    </source>
</evidence>
<proteinExistence type="inferred from homology"/>
<evidence type="ECO:0000256" key="10">
    <source>
        <dbReference type="ARBA" id="ARBA00023128"/>
    </source>
</evidence>
<organism evidence="21 22">
    <name type="scientific">Mauremys mutica</name>
    <name type="common">yellowpond turtle</name>
    <dbReference type="NCBI Taxonomy" id="74926"/>
    <lineage>
        <taxon>Eukaryota</taxon>
        <taxon>Metazoa</taxon>
        <taxon>Chordata</taxon>
        <taxon>Craniata</taxon>
        <taxon>Vertebrata</taxon>
        <taxon>Euteleostomi</taxon>
        <taxon>Archelosauria</taxon>
        <taxon>Testudinata</taxon>
        <taxon>Testudines</taxon>
        <taxon>Cryptodira</taxon>
        <taxon>Durocryptodira</taxon>
        <taxon>Testudinoidea</taxon>
        <taxon>Geoemydidae</taxon>
        <taxon>Geoemydinae</taxon>
        <taxon>Mauremys</taxon>
    </lineage>
</organism>
<evidence type="ECO:0000256" key="6">
    <source>
        <dbReference type="ARBA" id="ARBA00022859"/>
    </source>
</evidence>
<keyword evidence="9 16" id="KW-0175">Coiled coil</keyword>
<dbReference type="InterPro" id="IPR051051">
    <property type="entry name" value="E3_ubiq-ligase_TRIM/RNF"/>
</dbReference>
<keyword evidence="4 15" id="KW-0863">Zinc-finger</keyword>
<feature type="domain" description="B box-type" evidence="19">
    <location>
        <begin position="1170"/>
        <end position="1210"/>
    </location>
</feature>
<dbReference type="Gene3D" id="3.30.40.10">
    <property type="entry name" value="Zinc/RING finger domain, C3HC4 (zinc finger)"/>
    <property type="match status" value="1"/>
</dbReference>
<dbReference type="Pfam" id="PF15227">
    <property type="entry name" value="zf-C3HC4_4"/>
    <property type="match status" value="1"/>
</dbReference>
<evidence type="ECO:0000313" key="22">
    <source>
        <dbReference type="Proteomes" id="UP000827986"/>
    </source>
</evidence>
<feature type="domain" description="B30.2/SPRY" evidence="20">
    <location>
        <begin position="805"/>
        <end position="1001"/>
    </location>
</feature>
<keyword evidence="11" id="KW-0687">Ribonucleoprotein</keyword>
<dbReference type="SUPFAM" id="SSF57845">
    <property type="entry name" value="B-box zinc-binding domain"/>
    <property type="match status" value="2"/>
</dbReference>
<keyword evidence="5" id="KW-0862">Zinc</keyword>
<keyword evidence="3" id="KW-0479">Metal-binding</keyword>
<dbReference type="GO" id="GO:0005840">
    <property type="term" value="C:ribosome"/>
    <property type="evidence" value="ECO:0007669"/>
    <property type="project" value="UniProtKB-KW"/>
</dbReference>
<dbReference type="CDD" id="cd00866">
    <property type="entry name" value="PEBP_euk"/>
    <property type="match status" value="1"/>
</dbReference>